<feature type="transmembrane region" description="Helical" evidence="13">
    <location>
        <begin position="130"/>
        <end position="149"/>
    </location>
</feature>
<evidence type="ECO:0000256" key="2">
    <source>
        <dbReference type="ARBA" id="ARBA00004651"/>
    </source>
</evidence>
<dbReference type="Proteomes" id="UP000034163">
    <property type="component" value="Unassembled WGS sequence"/>
</dbReference>
<evidence type="ECO:0000256" key="8">
    <source>
        <dbReference type="ARBA" id="ARBA00022801"/>
    </source>
</evidence>
<keyword evidence="8" id="KW-0378">Hydrolase</keyword>
<evidence type="ECO:0000256" key="3">
    <source>
        <dbReference type="ARBA" id="ARBA00007931"/>
    </source>
</evidence>
<keyword evidence="4" id="KW-1003">Cell membrane</keyword>
<dbReference type="AlphaFoldDB" id="A0A0G0Z3D1"/>
<keyword evidence="11" id="KW-0482">Metalloprotease</keyword>
<evidence type="ECO:0000259" key="14">
    <source>
        <dbReference type="Pfam" id="PF02163"/>
    </source>
</evidence>
<gene>
    <name evidence="15" type="ORF">UU72_C0019G0021</name>
</gene>
<evidence type="ECO:0000256" key="5">
    <source>
        <dbReference type="ARBA" id="ARBA00022670"/>
    </source>
</evidence>
<sequence length="208" mass="22573">MYNNPMTPIQLLTQNPAAFVLLAISLIICISIHEFAHAYSSFKLGDPTAKSLGRVTLNPLAHLDPVGTLLLLIAGFGWGKPVPFDPSYLKNPKRDAALISLAGPMSNFLLAIVLTIVLKAFGSLGALNTLVFMVIYFNLILGFFNLIPIHPLDGFKVVNGLLPDNLSVQWIQMAPYGIFILLFLILTNTTSRLLGSFIGIALNILGLN</sequence>
<reference evidence="15 16" key="1">
    <citation type="journal article" date="2015" name="Nature">
        <title>rRNA introns, odd ribosomes, and small enigmatic genomes across a large radiation of phyla.</title>
        <authorList>
            <person name="Brown C.T."/>
            <person name="Hug L.A."/>
            <person name="Thomas B.C."/>
            <person name="Sharon I."/>
            <person name="Castelle C.J."/>
            <person name="Singh A."/>
            <person name="Wilkins M.J."/>
            <person name="Williams K.H."/>
            <person name="Banfield J.F."/>
        </authorList>
    </citation>
    <scope>NUCLEOTIDE SEQUENCE [LARGE SCALE GENOMIC DNA]</scope>
</reference>
<comment type="caution">
    <text evidence="15">The sequence shown here is derived from an EMBL/GenBank/DDBJ whole genome shotgun (WGS) entry which is preliminary data.</text>
</comment>
<keyword evidence="5" id="KW-0645">Protease</keyword>
<comment type="subcellular location">
    <subcellularLocation>
        <location evidence="2">Cell membrane</location>
        <topology evidence="2">Multi-pass membrane protein</topology>
    </subcellularLocation>
</comment>
<comment type="similarity">
    <text evidence="3">Belongs to the peptidase M50B family.</text>
</comment>
<evidence type="ECO:0000256" key="7">
    <source>
        <dbReference type="ARBA" id="ARBA00022723"/>
    </source>
</evidence>
<dbReference type="PANTHER" id="PTHR35864:SF1">
    <property type="entry name" value="ZINC METALLOPROTEASE YWHC-RELATED"/>
    <property type="match status" value="1"/>
</dbReference>
<comment type="cofactor">
    <cofactor evidence="1">
        <name>Zn(2+)</name>
        <dbReference type="ChEBI" id="CHEBI:29105"/>
    </cofactor>
</comment>
<feature type="domain" description="Peptidase M50" evidence="14">
    <location>
        <begin position="125"/>
        <end position="163"/>
    </location>
</feature>
<dbReference type="GO" id="GO:0006508">
    <property type="term" value="P:proteolysis"/>
    <property type="evidence" value="ECO:0007669"/>
    <property type="project" value="UniProtKB-KW"/>
</dbReference>
<dbReference type="PANTHER" id="PTHR35864">
    <property type="entry name" value="ZINC METALLOPROTEASE MJ0611-RELATED"/>
    <property type="match status" value="1"/>
</dbReference>
<dbReference type="InterPro" id="IPR044537">
    <property type="entry name" value="Rip2-like"/>
</dbReference>
<dbReference type="GO" id="GO:0046872">
    <property type="term" value="F:metal ion binding"/>
    <property type="evidence" value="ECO:0007669"/>
    <property type="project" value="UniProtKB-KW"/>
</dbReference>
<accession>A0A0G0Z3D1</accession>
<dbReference type="InterPro" id="IPR052348">
    <property type="entry name" value="Metallopeptidase_M50B"/>
</dbReference>
<protein>
    <submittedName>
        <fullName evidence="15">Peptidase M50</fullName>
    </submittedName>
</protein>
<feature type="transmembrane region" description="Helical" evidence="13">
    <location>
        <begin position="98"/>
        <end position="118"/>
    </location>
</feature>
<keyword evidence="10 13" id="KW-1133">Transmembrane helix</keyword>
<dbReference type="GO" id="GO:0005886">
    <property type="term" value="C:plasma membrane"/>
    <property type="evidence" value="ECO:0007669"/>
    <property type="project" value="UniProtKB-SubCell"/>
</dbReference>
<feature type="transmembrane region" description="Helical" evidence="13">
    <location>
        <begin position="20"/>
        <end position="39"/>
    </location>
</feature>
<evidence type="ECO:0000256" key="4">
    <source>
        <dbReference type="ARBA" id="ARBA00022475"/>
    </source>
</evidence>
<evidence type="ECO:0000256" key="1">
    <source>
        <dbReference type="ARBA" id="ARBA00001947"/>
    </source>
</evidence>
<evidence type="ECO:0000256" key="13">
    <source>
        <dbReference type="SAM" id="Phobius"/>
    </source>
</evidence>
<evidence type="ECO:0000256" key="12">
    <source>
        <dbReference type="ARBA" id="ARBA00023136"/>
    </source>
</evidence>
<dbReference type="EMBL" id="LCBS01000019">
    <property type="protein sequence ID" value="KKS16556.1"/>
    <property type="molecule type" value="Genomic_DNA"/>
</dbReference>
<keyword evidence="12 13" id="KW-0472">Membrane</keyword>
<dbReference type="InterPro" id="IPR008915">
    <property type="entry name" value="Peptidase_M50"/>
</dbReference>
<proteinExistence type="inferred from homology"/>
<evidence type="ECO:0000313" key="15">
    <source>
        <dbReference type="EMBL" id="KKS16556.1"/>
    </source>
</evidence>
<evidence type="ECO:0000256" key="6">
    <source>
        <dbReference type="ARBA" id="ARBA00022692"/>
    </source>
</evidence>
<keyword evidence="7" id="KW-0479">Metal-binding</keyword>
<keyword evidence="9" id="KW-0862">Zinc</keyword>
<keyword evidence="6 13" id="KW-0812">Transmembrane</keyword>
<dbReference type="CDD" id="cd06158">
    <property type="entry name" value="S2P-M50_like_1"/>
    <property type="match status" value="1"/>
</dbReference>
<evidence type="ECO:0000256" key="9">
    <source>
        <dbReference type="ARBA" id="ARBA00022833"/>
    </source>
</evidence>
<evidence type="ECO:0000256" key="10">
    <source>
        <dbReference type="ARBA" id="ARBA00022989"/>
    </source>
</evidence>
<dbReference type="Pfam" id="PF02163">
    <property type="entry name" value="Peptidase_M50"/>
    <property type="match status" value="1"/>
</dbReference>
<feature type="transmembrane region" description="Helical" evidence="13">
    <location>
        <begin position="169"/>
        <end position="187"/>
    </location>
</feature>
<dbReference type="GO" id="GO:0008237">
    <property type="term" value="F:metallopeptidase activity"/>
    <property type="evidence" value="ECO:0007669"/>
    <property type="project" value="UniProtKB-KW"/>
</dbReference>
<evidence type="ECO:0000256" key="11">
    <source>
        <dbReference type="ARBA" id="ARBA00023049"/>
    </source>
</evidence>
<organism evidence="15 16">
    <name type="scientific">candidate division WWE3 bacterium GW2011_GWB1_41_6</name>
    <dbReference type="NCBI Taxonomy" id="1619112"/>
    <lineage>
        <taxon>Bacteria</taxon>
        <taxon>Katanobacteria</taxon>
    </lineage>
</organism>
<evidence type="ECO:0000313" key="16">
    <source>
        <dbReference type="Proteomes" id="UP000034163"/>
    </source>
</evidence>
<name>A0A0G0Z3D1_UNCKA</name>